<name>A0A6N7LDG5_SINTE</name>
<evidence type="ECO:0000256" key="6">
    <source>
        <dbReference type="ARBA" id="ARBA00023136"/>
    </source>
</evidence>
<dbReference type="InterPro" id="IPR000515">
    <property type="entry name" value="MetI-like"/>
</dbReference>
<dbReference type="PROSITE" id="PS50928">
    <property type="entry name" value="ABC_TM1"/>
    <property type="match status" value="1"/>
</dbReference>
<feature type="transmembrane region" description="Helical" evidence="7">
    <location>
        <begin position="220"/>
        <end position="243"/>
    </location>
</feature>
<keyword evidence="5 7" id="KW-1133">Transmembrane helix</keyword>
<dbReference type="GO" id="GO:0031460">
    <property type="term" value="P:glycine betaine transport"/>
    <property type="evidence" value="ECO:0007669"/>
    <property type="project" value="TreeGrafter"/>
</dbReference>
<reference evidence="9 10" key="1">
    <citation type="journal article" date="2013" name="Genome Biol.">
        <title>Comparative genomics of the core and accessory genomes of 48 Sinorhizobium strains comprising five genospecies.</title>
        <authorList>
            <person name="Sugawara M."/>
            <person name="Epstein B."/>
            <person name="Badgley B.D."/>
            <person name="Unno T."/>
            <person name="Xu L."/>
            <person name="Reese J."/>
            <person name="Gyaneshwar P."/>
            <person name="Denny R."/>
            <person name="Mudge J."/>
            <person name="Bharti A.K."/>
            <person name="Farmer A.D."/>
            <person name="May G.D."/>
            <person name="Woodward J.E."/>
            <person name="Medigue C."/>
            <person name="Vallenet D."/>
            <person name="Lajus A."/>
            <person name="Rouy Z."/>
            <person name="Martinez-Vaz B."/>
            <person name="Tiffin P."/>
            <person name="Young N.D."/>
            <person name="Sadowsky M.J."/>
        </authorList>
    </citation>
    <scope>NUCLEOTIDE SEQUENCE [LARGE SCALE GENOMIC DNA]</scope>
    <source>
        <strain evidence="9 10">USDA4894</strain>
    </source>
</reference>
<dbReference type="PANTHER" id="PTHR47737">
    <property type="entry name" value="GLYCINE BETAINE/PROLINE BETAINE TRANSPORT SYSTEM PERMEASE PROTEIN PROW"/>
    <property type="match status" value="1"/>
</dbReference>
<dbReference type="GO" id="GO:0043190">
    <property type="term" value="C:ATP-binding cassette (ABC) transporter complex"/>
    <property type="evidence" value="ECO:0007669"/>
    <property type="project" value="TreeGrafter"/>
</dbReference>
<dbReference type="Gene3D" id="1.10.3720.10">
    <property type="entry name" value="MetI-like"/>
    <property type="match status" value="1"/>
</dbReference>
<keyword evidence="2 7" id="KW-0813">Transport</keyword>
<dbReference type="SUPFAM" id="SSF161098">
    <property type="entry name" value="MetI-like"/>
    <property type="match status" value="1"/>
</dbReference>
<dbReference type="Pfam" id="PF00528">
    <property type="entry name" value="BPD_transp_1"/>
    <property type="match status" value="1"/>
</dbReference>
<dbReference type="GO" id="GO:0015871">
    <property type="term" value="P:choline transport"/>
    <property type="evidence" value="ECO:0007669"/>
    <property type="project" value="TreeGrafter"/>
</dbReference>
<accession>A0A6N7LDG5</accession>
<evidence type="ECO:0000256" key="4">
    <source>
        <dbReference type="ARBA" id="ARBA00022692"/>
    </source>
</evidence>
<keyword evidence="6 7" id="KW-0472">Membrane</keyword>
<proteinExistence type="inferred from homology"/>
<gene>
    <name evidence="9" type="primary">choW</name>
    <name evidence="9" type="ORF">GHK62_10965</name>
</gene>
<keyword evidence="10" id="KW-1185">Reference proteome</keyword>
<comment type="subcellular location">
    <subcellularLocation>
        <location evidence="1 7">Cell membrane</location>
        <topology evidence="1 7">Multi-pass membrane protein</topology>
    </subcellularLocation>
</comment>
<dbReference type="GO" id="GO:0005275">
    <property type="term" value="F:amine transmembrane transporter activity"/>
    <property type="evidence" value="ECO:0007669"/>
    <property type="project" value="TreeGrafter"/>
</dbReference>
<evidence type="ECO:0000313" key="9">
    <source>
        <dbReference type="EMBL" id="MQX15268.1"/>
    </source>
</evidence>
<feature type="transmembrane region" description="Helical" evidence="7">
    <location>
        <begin position="96"/>
        <end position="119"/>
    </location>
</feature>
<evidence type="ECO:0000313" key="10">
    <source>
        <dbReference type="Proteomes" id="UP000439983"/>
    </source>
</evidence>
<sequence length="281" mass="30353">MEFLTEYRIPIGGWAKAFVDWLTTNFELFFDQLANFLSAVVAVLLYILQTPHPLIVVAVVTALAWWFRRSLGVTLFTGLGLLLIVNQGYWKETTETLALVLAASFVSMAVGVPLGIAAARRAWVYAVMRPILDLMQTIPTFVYLIPALILFGLGMVPGLIATVIFAIPAPIRLTRLGIISTPPSLVEAAESFGATPWQVLRKVELPFATPQIMAGLTQTIMLSLSMVVIAALVGANGLGVPVLRALNSVNVAKGFEAGLCIVILAIILDRLFRSSDEGESA</sequence>
<comment type="similarity">
    <text evidence="7">Belongs to the binding-protein-dependent transport system permease family.</text>
</comment>
<feature type="domain" description="ABC transmembrane type-1" evidence="8">
    <location>
        <begin position="93"/>
        <end position="272"/>
    </location>
</feature>
<dbReference type="GO" id="GO:0015226">
    <property type="term" value="F:carnitine transmembrane transporter activity"/>
    <property type="evidence" value="ECO:0007669"/>
    <property type="project" value="TreeGrafter"/>
</dbReference>
<dbReference type="CDD" id="cd06261">
    <property type="entry name" value="TM_PBP2"/>
    <property type="match status" value="1"/>
</dbReference>
<feature type="transmembrane region" description="Helical" evidence="7">
    <location>
        <begin position="71"/>
        <end position="90"/>
    </location>
</feature>
<evidence type="ECO:0000256" key="7">
    <source>
        <dbReference type="RuleBase" id="RU363032"/>
    </source>
</evidence>
<evidence type="ECO:0000259" key="8">
    <source>
        <dbReference type="PROSITE" id="PS50928"/>
    </source>
</evidence>
<evidence type="ECO:0000256" key="2">
    <source>
        <dbReference type="ARBA" id="ARBA00022448"/>
    </source>
</evidence>
<feature type="transmembrane region" description="Helical" evidence="7">
    <location>
        <begin position="255"/>
        <end position="272"/>
    </location>
</feature>
<keyword evidence="4 7" id="KW-0812">Transmembrane</keyword>
<feature type="transmembrane region" description="Helical" evidence="7">
    <location>
        <begin position="36"/>
        <end position="64"/>
    </location>
</feature>
<protein>
    <submittedName>
        <fullName evidence="9">Choline ABC transporter permease subunit</fullName>
    </submittedName>
</protein>
<dbReference type="NCBIfam" id="TIGR03416">
    <property type="entry name" value="ABC_choXWV_perm"/>
    <property type="match status" value="1"/>
</dbReference>
<dbReference type="InterPro" id="IPR017784">
    <property type="entry name" value="ABC_transptr_choline_permease"/>
</dbReference>
<evidence type="ECO:0000256" key="3">
    <source>
        <dbReference type="ARBA" id="ARBA00022475"/>
    </source>
</evidence>
<dbReference type="FunFam" id="1.10.3720.10:FF:000001">
    <property type="entry name" value="Glycine betaine ABC transporter, permease"/>
    <property type="match status" value="1"/>
</dbReference>
<dbReference type="PANTHER" id="PTHR47737:SF1">
    <property type="entry name" value="GLYCINE BETAINE_PROLINE BETAINE TRANSPORT SYSTEM PERMEASE PROTEIN PROW"/>
    <property type="match status" value="1"/>
</dbReference>
<dbReference type="InterPro" id="IPR035906">
    <property type="entry name" value="MetI-like_sf"/>
</dbReference>
<evidence type="ECO:0000256" key="5">
    <source>
        <dbReference type="ARBA" id="ARBA00022989"/>
    </source>
</evidence>
<comment type="caution">
    <text evidence="9">The sequence shown here is derived from an EMBL/GenBank/DDBJ whole genome shotgun (WGS) entry which is preliminary data.</text>
</comment>
<dbReference type="RefSeq" id="WP_184108865.1">
    <property type="nucleotide sequence ID" value="NZ_CP121659.1"/>
</dbReference>
<keyword evidence="3" id="KW-1003">Cell membrane</keyword>
<dbReference type="AlphaFoldDB" id="A0A6N7LDG5"/>
<dbReference type="Proteomes" id="UP000439983">
    <property type="component" value="Unassembled WGS sequence"/>
</dbReference>
<dbReference type="EMBL" id="WITC01000037">
    <property type="protein sequence ID" value="MQX15268.1"/>
    <property type="molecule type" value="Genomic_DNA"/>
</dbReference>
<feature type="transmembrane region" description="Helical" evidence="7">
    <location>
        <begin position="140"/>
        <end position="167"/>
    </location>
</feature>
<organism evidence="9 10">
    <name type="scientific">Sinorhizobium terangae</name>
    <dbReference type="NCBI Taxonomy" id="110322"/>
    <lineage>
        <taxon>Bacteria</taxon>
        <taxon>Pseudomonadati</taxon>
        <taxon>Pseudomonadota</taxon>
        <taxon>Alphaproteobacteria</taxon>
        <taxon>Hyphomicrobiales</taxon>
        <taxon>Rhizobiaceae</taxon>
        <taxon>Sinorhizobium/Ensifer group</taxon>
        <taxon>Sinorhizobium</taxon>
    </lineage>
</organism>
<evidence type="ECO:0000256" key="1">
    <source>
        <dbReference type="ARBA" id="ARBA00004651"/>
    </source>
</evidence>